<dbReference type="Proteomes" id="UP000222542">
    <property type="component" value="Unassembled WGS sequence"/>
</dbReference>
<proteinExistence type="predicted"/>
<name>A0A2G2XVR2_CAPAN</name>
<reference evidence="2 3" key="1">
    <citation type="journal article" date="2014" name="Nat. Genet.">
        <title>Genome sequence of the hot pepper provides insights into the evolution of pungency in Capsicum species.</title>
        <authorList>
            <person name="Kim S."/>
            <person name="Park M."/>
            <person name="Yeom S.I."/>
            <person name="Kim Y.M."/>
            <person name="Lee J.M."/>
            <person name="Lee H.A."/>
            <person name="Seo E."/>
            <person name="Choi J."/>
            <person name="Cheong K."/>
            <person name="Kim K.T."/>
            <person name="Jung K."/>
            <person name="Lee G.W."/>
            <person name="Oh S.K."/>
            <person name="Bae C."/>
            <person name="Kim S.B."/>
            <person name="Lee H.Y."/>
            <person name="Kim S.Y."/>
            <person name="Kim M.S."/>
            <person name="Kang B.C."/>
            <person name="Jo Y.D."/>
            <person name="Yang H.B."/>
            <person name="Jeong H.J."/>
            <person name="Kang W.H."/>
            <person name="Kwon J.K."/>
            <person name="Shin C."/>
            <person name="Lim J.Y."/>
            <person name="Park J.H."/>
            <person name="Huh J.H."/>
            <person name="Kim J.S."/>
            <person name="Kim B.D."/>
            <person name="Cohen O."/>
            <person name="Paran I."/>
            <person name="Suh M.C."/>
            <person name="Lee S.B."/>
            <person name="Kim Y.K."/>
            <person name="Shin Y."/>
            <person name="Noh S.J."/>
            <person name="Park J."/>
            <person name="Seo Y.S."/>
            <person name="Kwon S.Y."/>
            <person name="Kim H.A."/>
            <person name="Park J.M."/>
            <person name="Kim H.J."/>
            <person name="Choi S.B."/>
            <person name="Bosland P.W."/>
            <person name="Reeves G."/>
            <person name="Jo S.H."/>
            <person name="Lee B.W."/>
            <person name="Cho H.T."/>
            <person name="Choi H.S."/>
            <person name="Lee M.S."/>
            <person name="Yu Y."/>
            <person name="Do Choi Y."/>
            <person name="Park B.S."/>
            <person name="van Deynze A."/>
            <person name="Ashrafi H."/>
            <person name="Hill T."/>
            <person name="Kim W.T."/>
            <person name="Pai H.S."/>
            <person name="Ahn H.K."/>
            <person name="Yeam I."/>
            <person name="Giovannoni J.J."/>
            <person name="Rose J.K."/>
            <person name="Sorensen I."/>
            <person name="Lee S.J."/>
            <person name="Kim R.W."/>
            <person name="Choi I.Y."/>
            <person name="Choi B.S."/>
            <person name="Lim J.S."/>
            <person name="Lee Y.H."/>
            <person name="Choi D."/>
        </authorList>
    </citation>
    <scope>NUCLEOTIDE SEQUENCE [LARGE SCALE GENOMIC DNA]</scope>
    <source>
        <strain evidence="3">cv. CM334</strain>
    </source>
</reference>
<comment type="caution">
    <text evidence="2">The sequence shown here is derived from an EMBL/GenBank/DDBJ whole genome shotgun (WGS) entry which is preliminary data.</text>
</comment>
<keyword evidence="3" id="KW-1185">Reference proteome</keyword>
<dbReference type="AlphaFoldDB" id="A0A2G2XVR2"/>
<gene>
    <name evidence="2" type="ORF">T459_34561</name>
</gene>
<evidence type="ECO:0000256" key="1">
    <source>
        <dbReference type="SAM" id="MobiDB-lite"/>
    </source>
</evidence>
<evidence type="ECO:0000313" key="3">
    <source>
        <dbReference type="Proteomes" id="UP000222542"/>
    </source>
</evidence>
<protein>
    <submittedName>
        <fullName evidence="2">Uncharacterized protein</fullName>
    </submittedName>
</protein>
<reference evidence="2 3" key="2">
    <citation type="journal article" date="2017" name="Genome Biol.">
        <title>New reference genome sequences of hot pepper reveal the massive evolution of plant disease-resistance genes by retroduplication.</title>
        <authorList>
            <person name="Kim S."/>
            <person name="Park J."/>
            <person name="Yeom S.I."/>
            <person name="Kim Y.M."/>
            <person name="Seo E."/>
            <person name="Kim K.T."/>
            <person name="Kim M.S."/>
            <person name="Lee J.M."/>
            <person name="Cheong K."/>
            <person name="Shin H.S."/>
            <person name="Kim S.B."/>
            <person name="Han K."/>
            <person name="Lee J."/>
            <person name="Park M."/>
            <person name="Lee H.A."/>
            <person name="Lee H.Y."/>
            <person name="Lee Y."/>
            <person name="Oh S."/>
            <person name="Lee J.H."/>
            <person name="Choi E."/>
            <person name="Choi E."/>
            <person name="Lee S.E."/>
            <person name="Jeon J."/>
            <person name="Kim H."/>
            <person name="Choi G."/>
            <person name="Song H."/>
            <person name="Lee J."/>
            <person name="Lee S.C."/>
            <person name="Kwon J.K."/>
            <person name="Lee H.Y."/>
            <person name="Koo N."/>
            <person name="Hong Y."/>
            <person name="Kim R.W."/>
            <person name="Kang W.H."/>
            <person name="Huh J.H."/>
            <person name="Kang B.C."/>
            <person name="Yang T.J."/>
            <person name="Lee Y.H."/>
            <person name="Bennetzen J.L."/>
            <person name="Choi D."/>
        </authorList>
    </citation>
    <scope>NUCLEOTIDE SEQUENCE [LARGE SCALE GENOMIC DNA]</scope>
    <source>
        <strain evidence="3">cv. CM334</strain>
    </source>
</reference>
<evidence type="ECO:0000313" key="2">
    <source>
        <dbReference type="EMBL" id="PHT61587.1"/>
    </source>
</evidence>
<feature type="region of interest" description="Disordered" evidence="1">
    <location>
        <begin position="23"/>
        <end position="76"/>
    </location>
</feature>
<dbReference type="Gramene" id="PHT61587">
    <property type="protein sequence ID" value="PHT61587"/>
    <property type="gene ID" value="T459_34561"/>
</dbReference>
<accession>A0A2G2XVR2</accession>
<organism evidence="2 3">
    <name type="scientific">Capsicum annuum</name>
    <name type="common">Capsicum pepper</name>
    <dbReference type="NCBI Taxonomy" id="4072"/>
    <lineage>
        <taxon>Eukaryota</taxon>
        <taxon>Viridiplantae</taxon>
        <taxon>Streptophyta</taxon>
        <taxon>Embryophyta</taxon>
        <taxon>Tracheophyta</taxon>
        <taxon>Spermatophyta</taxon>
        <taxon>Magnoliopsida</taxon>
        <taxon>eudicotyledons</taxon>
        <taxon>Gunneridae</taxon>
        <taxon>Pentapetalae</taxon>
        <taxon>asterids</taxon>
        <taxon>lamiids</taxon>
        <taxon>Solanales</taxon>
        <taxon>Solanaceae</taxon>
        <taxon>Solanoideae</taxon>
        <taxon>Capsiceae</taxon>
        <taxon>Capsicum</taxon>
    </lineage>
</organism>
<sequence>MGGEGLLLEIFNKFVNELKEKKCKRQEDKMDQHDVWSSEGKPEGQHKKQKRDPQSDSHRDGDYEDHWQFGKDGEVQ</sequence>
<dbReference type="EMBL" id="AYRZ02000135">
    <property type="protein sequence ID" value="PHT61587.1"/>
    <property type="molecule type" value="Genomic_DNA"/>
</dbReference>